<dbReference type="InterPro" id="IPR031818">
    <property type="entry name" value="Hri1"/>
</dbReference>
<gene>
    <name evidence="1" type="ORF">M404DRAFT_999490</name>
</gene>
<dbReference type="InParanoid" id="A0A0C3PDA5"/>
<proteinExistence type="predicted"/>
<sequence length="152" mass="16785">MNLTSDLETWPELYGVPSISRRISIARPPSAPFEDSDVLVLSSRSTLPDSTTVGSVLLYLDLRLSLTITLRSSINQASAGLRYTIPLPESDSSAIARYRWEHIIDSHGSDEPPDEGTIVKRIKEDGSEEEVEIGLGLDPDTGKIGLYEEIWK</sequence>
<reference evidence="2" key="2">
    <citation type="submission" date="2015-01" db="EMBL/GenBank/DDBJ databases">
        <title>Evolutionary Origins and Diversification of the Mycorrhizal Mutualists.</title>
        <authorList>
            <consortium name="DOE Joint Genome Institute"/>
            <consortium name="Mycorrhizal Genomics Consortium"/>
            <person name="Kohler A."/>
            <person name="Kuo A."/>
            <person name="Nagy L.G."/>
            <person name="Floudas D."/>
            <person name="Copeland A."/>
            <person name="Barry K.W."/>
            <person name="Cichocki N."/>
            <person name="Veneault-Fourrey C."/>
            <person name="LaButti K."/>
            <person name="Lindquist E.A."/>
            <person name="Lipzen A."/>
            <person name="Lundell T."/>
            <person name="Morin E."/>
            <person name="Murat C."/>
            <person name="Riley R."/>
            <person name="Ohm R."/>
            <person name="Sun H."/>
            <person name="Tunlid A."/>
            <person name="Henrissat B."/>
            <person name="Grigoriev I.V."/>
            <person name="Hibbett D.S."/>
            <person name="Martin F."/>
        </authorList>
    </citation>
    <scope>NUCLEOTIDE SEQUENCE [LARGE SCALE GENOMIC DNA]</scope>
    <source>
        <strain evidence="2">Marx 270</strain>
    </source>
</reference>
<dbReference type="InterPro" id="IPR043047">
    <property type="entry name" value="Hri1_N_sf"/>
</dbReference>
<dbReference type="AlphaFoldDB" id="A0A0C3PDA5"/>
<dbReference type="Gene3D" id="2.40.128.320">
    <property type="entry name" value="Protein HRI1, N-terminal domain"/>
    <property type="match status" value="1"/>
</dbReference>
<name>A0A0C3PDA5_PISTI</name>
<dbReference type="Pfam" id="PF16815">
    <property type="entry name" value="HRI1"/>
    <property type="match status" value="1"/>
</dbReference>
<dbReference type="EMBL" id="KN831965">
    <property type="protein sequence ID" value="KIO05754.1"/>
    <property type="molecule type" value="Genomic_DNA"/>
</dbReference>
<accession>A0A0C3PDA5</accession>
<keyword evidence="2" id="KW-1185">Reference proteome</keyword>
<protein>
    <submittedName>
        <fullName evidence="1">Uncharacterized protein</fullName>
    </submittedName>
</protein>
<evidence type="ECO:0000313" key="1">
    <source>
        <dbReference type="EMBL" id="KIO05754.1"/>
    </source>
</evidence>
<dbReference type="STRING" id="870435.A0A0C3PDA5"/>
<dbReference type="Proteomes" id="UP000054217">
    <property type="component" value="Unassembled WGS sequence"/>
</dbReference>
<evidence type="ECO:0000313" key="2">
    <source>
        <dbReference type="Proteomes" id="UP000054217"/>
    </source>
</evidence>
<dbReference type="HOGENOM" id="CLU_1723129_0_0_1"/>
<reference evidence="1 2" key="1">
    <citation type="submission" date="2014-04" db="EMBL/GenBank/DDBJ databases">
        <authorList>
            <consortium name="DOE Joint Genome Institute"/>
            <person name="Kuo A."/>
            <person name="Kohler A."/>
            <person name="Costa M.D."/>
            <person name="Nagy L.G."/>
            <person name="Floudas D."/>
            <person name="Copeland A."/>
            <person name="Barry K.W."/>
            <person name="Cichocki N."/>
            <person name="Veneault-Fourrey C."/>
            <person name="LaButti K."/>
            <person name="Lindquist E.A."/>
            <person name="Lipzen A."/>
            <person name="Lundell T."/>
            <person name="Morin E."/>
            <person name="Murat C."/>
            <person name="Sun H."/>
            <person name="Tunlid A."/>
            <person name="Henrissat B."/>
            <person name="Grigoriev I.V."/>
            <person name="Hibbett D.S."/>
            <person name="Martin F."/>
            <person name="Nordberg H.P."/>
            <person name="Cantor M.N."/>
            <person name="Hua S.X."/>
        </authorList>
    </citation>
    <scope>NUCLEOTIDE SEQUENCE [LARGE SCALE GENOMIC DNA]</scope>
    <source>
        <strain evidence="1 2">Marx 270</strain>
    </source>
</reference>
<organism evidence="1 2">
    <name type="scientific">Pisolithus tinctorius Marx 270</name>
    <dbReference type="NCBI Taxonomy" id="870435"/>
    <lineage>
        <taxon>Eukaryota</taxon>
        <taxon>Fungi</taxon>
        <taxon>Dikarya</taxon>
        <taxon>Basidiomycota</taxon>
        <taxon>Agaricomycotina</taxon>
        <taxon>Agaricomycetes</taxon>
        <taxon>Agaricomycetidae</taxon>
        <taxon>Boletales</taxon>
        <taxon>Sclerodermatineae</taxon>
        <taxon>Pisolithaceae</taxon>
        <taxon>Pisolithus</taxon>
    </lineage>
</organism>
<dbReference type="OrthoDB" id="4045395at2759"/>